<comment type="similarity">
    <text evidence="2">Belongs to the glycosyltransferase 28 family.</text>
</comment>
<reference evidence="7" key="2">
    <citation type="submission" date="2020-09" db="EMBL/GenBank/DDBJ databases">
        <authorList>
            <person name="Sun Q."/>
            <person name="Ohkuma M."/>
        </authorList>
    </citation>
    <scope>NUCLEOTIDE SEQUENCE</scope>
    <source>
        <strain evidence="7">JCM 31311</strain>
    </source>
</reference>
<feature type="domain" description="Diacylglycerol glucosyltransferase N-terminal" evidence="6">
    <location>
        <begin position="23"/>
        <end position="188"/>
    </location>
</feature>
<evidence type="ECO:0000259" key="5">
    <source>
        <dbReference type="Pfam" id="PF04101"/>
    </source>
</evidence>
<dbReference type="GO" id="GO:0016020">
    <property type="term" value="C:membrane"/>
    <property type="evidence" value="ECO:0007669"/>
    <property type="project" value="UniProtKB-SubCell"/>
</dbReference>
<sequence>MLEQDMPQSLRARIYSASFGGGHHQANTALGDALEKLSPQLVARHTDYLTHLSGFERAIILGFYLGWLRYTPGIYRWYYHFTDRPSEPQLIKDSYRWLGRGRMTRELLEDVPELVVSSYPTPAAVAGWLKETRGLKFLNVLVVTDYRIHEHWVRFEADLMLVPTDESRLQMIERGIPAERVHVTGIPINARYRALIGSDKAALRIKHGLDPALPLLLLSGGGQGTYRSLNRVLTALGNLGRRVQVLVLAGAGRVGVEQLGGAVIHRLGFTTDFPELLAASDLVVGKAGGLTVAESTTLGVPMIVFDPIPGQEEHNAEYLERGGAAVWVRELSGLRPAILRALDPQQHARMSAGARALSVPDAADRAARIILETLEKPL</sequence>
<feature type="domain" description="Glycosyl transferase family 28 C-terminal" evidence="5">
    <location>
        <begin position="217"/>
        <end position="365"/>
    </location>
</feature>
<protein>
    <submittedName>
        <fullName evidence="7">Cell wall synthesis protein</fullName>
    </submittedName>
</protein>
<keyword evidence="8" id="KW-1185">Reference proteome</keyword>
<evidence type="ECO:0000256" key="3">
    <source>
        <dbReference type="ARBA" id="ARBA00022676"/>
    </source>
</evidence>
<dbReference type="InterPro" id="IPR007235">
    <property type="entry name" value="Glyco_trans_28_C"/>
</dbReference>
<evidence type="ECO:0000313" key="7">
    <source>
        <dbReference type="EMBL" id="GGR14838.1"/>
    </source>
</evidence>
<dbReference type="Pfam" id="PF06925">
    <property type="entry name" value="MGDG_synth"/>
    <property type="match status" value="1"/>
</dbReference>
<evidence type="ECO:0000259" key="6">
    <source>
        <dbReference type="Pfam" id="PF06925"/>
    </source>
</evidence>
<dbReference type="PANTHER" id="PTHR43025">
    <property type="entry name" value="MONOGALACTOSYLDIACYLGLYCEROL SYNTHASE"/>
    <property type="match status" value="1"/>
</dbReference>
<evidence type="ECO:0000256" key="2">
    <source>
        <dbReference type="ARBA" id="ARBA00006962"/>
    </source>
</evidence>
<dbReference type="InterPro" id="IPR050519">
    <property type="entry name" value="Glycosyltransf_28_UgtP"/>
</dbReference>
<organism evidence="7 8">
    <name type="scientific">Deinococcus ruber</name>
    <dbReference type="NCBI Taxonomy" id="1848197"/>
    <lineage>
        <taxon>Bacteria</taxon>
        <taxon>Thermotogati</taxon>
        <taxon>Deinococcota</taxon>
        <taxon>Deinococci</taxon>
        <taxon>Deinococcales</taxon>
        <taxon>Deinococcaceae</taxon>
        <taxon>Deinococcus</taxon>
    </lineage>
</organism>
<dbReference type="InterPro" id="IPR009695">
    <property type="entry name" value="Diacylglyc_glucosyltr_N"/>
</dbReference>
<gene>
    <name evidence="7" type="ORF">GCM10008957_29620</name>
</gene>
<proteinExistence type="inferred from homology"/>
<comment type="subcellular location">
    <subcellularLocation>
        <location evidence="1">Membrane</location>
    </subcellularLocation>
</comment>
<evidence type="ECO:0000256" key="1">
    <source>
        <dbReference type="ARBA" id="ARBA00004370"/>
    </source>
</evidence>
<reference evidence="7" key="1">
    <citation type="journal article" date="2014" name="Int. J. Syst. Evol. Microbiol.">
        <title>Complete genome sequence of Corynebacterium casei LMG S-19264T (=DSM 44701T), isolated from a smear-ripened cheese.</title>
        <authorList>
            <consortium name="US DOE Joint Genome Institute (JGI-PGF)"/>
            <person name="Walter F."/>
            <person name="Albersmeier A."/>
            <person name="Kalinowski J."/>
            <person name="Ruckert C."/>
        </authorList>
    </citation>
    <scope>NUCLEOTIDE SEQUENCE</scope>
    <source>
        <strain evidence="7">JCM 31311</strain>
    </source>
</reference>
<dbReference type="GO" id="GO:0009247">
    <property type="term" value="P:glycolipid biosynthetic process"/>
    <property type="evidence" value="ECO:0007669"/>
    <property type="project" value="InterPro"/>
</dbReference>
<evidence type="ECO:0000313" key="8">
    <source>
        <dbReference type="Proteomes" id="UP000603865"/>
    </source>
</evidence>
<comment type="caution">
    <text evidence="7">The sequence shown here is derived from an EMBL/GenBank/DDBJ whole genome shotgun (WGS) entry which is preliminary data.</text>
</comment>
<dbReference type="Proteomes" id="UP000603865">
    <property type="component" value="Unassembled WGS sequence"/>
</dbReference>
<dbReference type="GO" id="GO:0016758">
    <property type="term" value="F:hexosyltransferase activity"/>
    <property type="evidence" value="ECO:0007669"/>
    <property type="project" value="InterPro"/>
</dbReference>
<keyword evidence="3" id="KW-0328">Glycosyltransferase</keyword>
<dbReference type="SUPFAM" id="SSF53756">
    <property type="entry name" value="UDP-Glycosyltransferase/glycogen phosphorylase"/>
    <property type="match status" value="1"/>
</dbReference>
<accession>A0A918CAW7</accession>
<dbReference type="PANTHER" id="PTHR43025:SF3">
    <property type="entry name" value="MONOGALACTOSYLDIACYLGLYCEROL SYNTHASE 1, CHLOROPLASTIC"/>
    <property type="match status" value="1"/>
</dbReference>
<dbReference type="EMBL" id="BMQL01000017">
    <property type="protein sequence ID" value="GGR14838.1"/>
    <property type="molecule type" value="Genomic_DNA"/>
</dbReference>
<name>A0A918CAW7_9DEIO</name>
<evidence type="ECO:0000256" key="4">
    <source>
        <dbReference type="ARBA" id="ARBA00022679"/>
    </source>
</evidence>
<dbReference type="AlphaFoldDB" id="A0A918CAW7"/>
<dbReference type="Pfam" id="PF04101">
    <property type="entry name" value="Glyco_tran_28_C"/>
    <property type="match status" value="1"/>
</dbReference>
<dbReference type="Gene3D" id="3.40.50.2000">
    <property type="entry name" value="Glycogen Phosphorylase B"/>
    <property type="match status" value="1"/>
</dbReference>
<keyword evidence="4" id="KW-0808">Transferase</keyword>